<dbReference type="AlphaFoldDB" id="A0A4V6ICN5"/>
<dbReference type="RefSeq" id="WP_130917822.1">
    <property type="nucleotide sequence ID" value="NZ_LR215973.1"/>
</dbReference>
<dbReference type="EMBL" id="LR215973">
    <property type="protein sequence ID" value="VFA99703.1"/>
    <property type="molecule type" value="Genomic_DNA"/>
</dbReference>
<organism evidence="2 3">
    <name type="scientific">Nocardia cyriacigeorgica</name>
    <dbReference type="NCBI Taxonomy" id="135487"/>
    <lineage>
        <taxon>Bacteria</taxon>
        <taxon>Bacillati</taxon>
        <taxon>Actinomycetota</taxon>
        <taxon>Actinomycetes</taxon>
        <taxon>Mycobacteriales</taxon>
        <taxon>Nocardiaceae</taxon>
        <taxon>Nocardia</taxon>
    </lineage>
</organism>
<dbReference type="GO" id="GO:0061542">
    <property type="term" value="F:3-demethylubiquinol 3-O-methyltransferase activity"/>
    <property type="evidence" value="ECO:0007669"/>
    <property type="project" value="UniProtKB-EC"/>
</dbReference>
<dbReference type="InterPro" id="IPR029063">
    <property type="entry name" value="SAM-dependent_MTases_sf"/>
</dbReference>
<accession>A0A4V6ICN5</accession>
<dbReference type="GO" id="GO:0032259">
    <property type="term" value="P:methylation"/>
    <property type="evidence" value="ECO:0007669"/>
    <property type="project" value="UniProtKB-KW"/>
</dbReference>
<keyword evidence="2" id="KW-0808">Transferase</keyword>
<reference evidence="2 3" key="1">
    <citation type="submission" date="2019-02" db="EMBL/GenBank/DDBJ databases">
        <authorList>
            <consortium name="Pathogen Informatics"/>
        </authorList>
    </citation>
    <scope>NUCLEOTIDE SEQUENCE [LARGE SCALE GENOMIC DNA]</scope>
    <source>
        <strain evidence="2 3">3012STDY6756504</strain>
    </source>
</reference>
<proteinExistence type="predicted"/>
<evidence type="ECO:0000313" key="2">
    <source>
        <dbReference type="EMBL" id="VFA99703.1"/>
    </source>
</evidence>
<gene>
    <name evidence="2" type="primary">ubiG_3</name>
    <name evidence="2" type="ORF">NCTC10797_03489</name>
</gene>
<dbReference type="InterPro" id="IPR041698">
    <property type="entry name" value="Methyltransf_25"/>
</dbReference>
<name>A0A4V6ICN5_9NOCA</name>
<keyword evidence="2" id="KW-0489">Methyltransferase</keyword>
<evidence type="ECO:0000313" key="3">
    <source>
        <dbReference type="Proteomes" id="UP000290439"/>
    </source>
</evidence>
<dbReference type="EC" id="2.1.1.64" evidence="2"/>
<dbReference type="PANTHER" id="PTHR43464">
    <property type="entry name" value="METHYLTRANSFERASE"/>
    <property type="match status" value="1"/>
</dbReference>
<sequence length="270" mass="30052">MTSTSSAIGANRALWDEWAAIHAEGSWYDLDAVRRGADKLRDYEVDEIGDVSGMSMLHLQCQIGTDSIAWARRGATVTGVDFSPVAVEKATSLASDIGVEASFVCSDVMELDKTLEGQFDIVYASRGILGWIPDFAEWSRIVAHFLKPGGFLYLTDIHPVAKALDDASNEVRIARPYWPRPEPIRYDVRGTYADPSAKVESSSKYLWTHSTGEVITSVAQAGMCVEFFHEFPWLDRPWPCLSQETDRTFTLPDGVELPMFFSLKARKLSS</sequence>
<evidence type="ECO:0000259" key="1">
    <source>
        <dbReference type="Pfam" id="PF13649"/>
    </source>
</evidence>
<dbReference type="Gene3D" id="3.40.50.150">
    <property type="entry name" value="Vaccinia Virus protein VP39"/>
    <property type="match status" value="1"/>
</dbReference>
<keyword evidence="2" id="KW-0830">Ubiquinone</keyword>
<dbReference type="SUPFAM" id="SSF53335">
    <property type="entry name" value="S-adenosyl-L-methionine-dependent methyltransferases"/>
    <property type="match status" value="1"/>
</dbReference>
<dbReference type="CDD" id="cd02440">
    <property type="entry name" value="AdoMet_MTases"/>
    <property type="match status" value="1"/>
</dbReference>
<protein>
    <submittedName>
        <fullName evidence="2">3-demethylubiquinone-9 3-methyltransferase</fullName>
        <ecNumber evidence="2">2.1.1.64</ecNumber>
    </submittedName>
</protein>
<dbReference type="Proteomes" id="UP000290439">
    <property type="component" value="Chromosome"/>
</dbReference>
<dbReference type="PANTHER" id="PTHR43464:SF82">
    <property type="entry name" value="METHYLTRANSFERASE DOMAIN-CONTAINING PROTEIN"/>
    <property type="match status" value="1"/>
</dbReference>
<feature type="domain" description="Methyltransferase" evidence="1">
    <location>
        <begin position="57"/>
        <end position="150"/>
    </location>
</feature>
<dbReference type="Pfam" id="PF13649">
    <property type="entry name" value="Methyltransf_25"/>
    <property type="match status" value="1"/>
</dbReference>